<dbReference type="AlphaFoldDB" id="E0RYP4"/>
<dbReference type="RefSeq" id="WP_013281393.1">
    <property type="nucleotide sequence ID" value="NC_014387.1"/>
</dbReference>
<dbReference type="Proteomes" id="UP000001299">
    <property type="component" value="Chromosome 1"/>
</dbReference>
<gene>
    <name evidence="1" type="ordered locus">bpr_I2005</name>
</gene>
<name>E0RYP4_BUTPB</name>
<evidence type="ECO:0000313" key="2">
    <source>
        <dbReference type="Proteomes" id="UP000001299"/>
    </source>
</evidence>
<accession>E0RYP4</accession>
<dbReference type="eggNOG" id="ENOG5033BBQ">
    <property type="taxonomic scope" value="Bacteria"/>
</dbReference>
<organism evidence="1 2">
    <name type="scientific">Butyrivibrio proteoclasticus (strain ATCC 51982 / DSM 14932 / B316)</name>
    <name type="common">Clostridium proteoclasticum</name>
    <dbReference type="NCBI Taxonomy" id="515622"/>
    <lineage>
        <taxon>Bacteria</taxon>
        <taxon>Bacillati</taxon>
        <taxon>Bacillota</taxon>
        <taxon>Clostridia</taxon>
        <taxon>Lachnospirales</taxon>
        <taxon>Lachnospiraceae</taxon>
        <taxon>Butyrivibrio</taxon>
    </lineage>
</organism>
<dbReference type="EMBL" id="CP001810">
    <property type="protein sequence ID" value="ADL34739.1"/>
    <property type="molecule type" value="Genomic_DNA"/>
</dbReference>
<proteinExistence type="predicted"/>
<dbReference type="HOGENOM" id="CLU_173851_0_0_9"/>
<protein>
    <submittedName>
        <fullName evidence="1">Uncharacterized protein</fullName>
    </submittedName>
</protein>
<dbReference type="KEGG" id="bpb:bpr_I2005"/>
<reference evidence="1 2" key="1">
    <citation type="journal article" date="2010" name="PLoS ONE">
        <title>The glycobiome of the rumen bacterium Butyrivibrio proteoclasticus B316(T) highlights adaptation to a polysaccharide-rich environment.</title>
        <authorList>
            <person name="Kelly W.J."/>
            <person name="Leahy S.C."/>
            <person name="Altermann E."/>
            <person name="Yeoman C.J."/>
            <person name="Dunne J.C."/>
            <person name="Kong Z."/>
            <person name="Pacheco D.M."/>
            <person name="Li D."/>
            <person name="Noel S.J."/>
            <person name="Moon C.D."/>
            <person name="Cookson A.L."/>
            <person name="Attwood G.T."/>
        </authorList>
    </citation>
    <scope>NUCLEOTIDE SEQUENCE [LARGE SCALE GENOMIC DNA]</scope>
    <source>
        <strain evidence="2">ATCC 51982 / DSM 14932 / B316</strain>
    </source>
</reference>
<sequence>MADGDMTMTYSAIVRDKDNRKIVRVKFERNGDSGPEVAEGLLPDCRIVSQNGFSTEEIKGLEEYLRGNLDDFMSKAKVISNPLKWL</sequence>
<keyword evidence="2" id="KW-1185">Reference proteome</keyword>
<dbReference type="STRING" id="515622.bpr_I2005"/>
<evidence type="ECO:0000313" key="1">
    <source>
        <dbReference type="EMBL" id="ADL34739.1"/>
    </source>
</evidence>